<dbReference type="AlphaFoldDB" id="A0A839IKI4"/>
<protein>
    <recommendedName>
        <fullName evidence="4">General secretion pathway protein N</fullName>
    </recommendedName>
</protein>
<organism evidence="2 3">
    <name type="scientific">Oceanospirillum sediminis</name>
    <dbReference type="NCBI Taxonomy" id="2760088"/>
    <lineage>
        <taxon>Bacteria</taxon>
        <taxon>Pseudomonadati</taxon>
        <taxon>Pseudomonadota</taxon>
        <taxon>Gammaproteobacteria</taxon>
        <taxon>Oceanospirillales</taxon>
        <taxon>Oceanospirillaceae</taxon>
        <taxon>Oceanospirillum</taxon>
    </lineage>
</organism>
<name>A0A839IKI4_9GAMM</name>
<accession>A0A839IKI4</accession>
<evidence type="ECO:0000313" key="3">
    <source>
        <dbReference type="Proteomes" id="UP000565262"/>
    </source>
</evidence>
<keyword evidence="1" id="KW-1133">Transmembrane helix</keyword>
<evidence type="ECO:0000256" key="1">
    <source>
        <dbReference type="SAM" id="Phobius"/>
    </source>
</evidence>
<keyword evidence="3" id="KW-1185">Reference proteome</keyword>
<dbReference type="Proteomes" id="UP000565262">
    <property type="component" value="Unassembled WGS sequence"/>
</dbReference>
<proteinExistence type="predicted"/>
<sequence length="256" mass="29166">MTLDSGKVRQQLVRIFLLIFMLGLLINLPVRAVWPYLEKQLSLPESLNISLLNGSVWQGDALIRYQYDNLQPEFRVWWQFSLIQWFRTGYPVQLTLKHPGTSLVARISPEGSESIRLRLEGILHPLLLNPFLKKHNAWIEGDIAFRNVSLILGQRAVKDTSGAITWQGGETWFLGNNKPVKIPYPPLALRFNSDPQASRADLTTQDSDDALAIIELNNDGWLSASILGRLKKSVPALPVPRRADDDALFRYKEKIW</sequence>
<feature type="transmembrane region" description="Helical" evidence="1">
    <location>
        <begin position="12"/>
        <end position="34"/>
    </location>
</feature>
<comment type="caution">
    <text evidence="2">The sequence shown here is derived from an EMBL/GenBank/DDBJ whole genome shotgun (WGS) entry which is preliminary data.</text>
</comment>
<dbReference type="EMBL" id="JACJFM010000004">
    <property type="protein sequence ID" value="MBB1485863.1"/>
    <property type="molecule type" value="Genomic_DNA"/>
</dbReference>
<reference evidence="2 3" key="1">
    <citation type="submission" date="2020-08" db="EMBL/GenBank/DDBJ databases">
        <title>Oceanospirillum sp. nov. isolated from marine sediment.</title>
        <authorList>
            <person name="Ji X."/>
        </authorList>
    </citation>
    <scope>NUCLEOTIDE SEQUENCE [LARGE SCALE GENOMIC DNA]</scope>
    <source>
        <strain evidence="2 3">D5</strain>
    </source>
</reference>
<gene>
    <name evidence="2" type="ORF">H4O21_04455</name>
</gene>
<keyword evidence="1" id="KW-0472">Membrane</keyword>
<evidence type="ECO:0008006" key="4">
    <source>
        <dbReference type="Google" id="ProtNLM"/>
    </source>
</evidence>
<keyword evidence="1" id="KW-0812">Transmembrane</keyword>
<evidence type="ECO:0000313" key="2">
    <source>
        <dbReference type="EMBL" id="MBB1485863.1"/>
    </source>
</evidence>
<dbReference type="RefSeq" id="WP_182807651.1">
    <property type="nucleotide sequence ID" value="NZ_JACJFM010000004.1"/>
</dbReference>